<reference evidence="1 2" key="1">
    <citation type="journal article" date="2023" name="Int. J. Syst. Evol. Microbiol.">
        <title>Physiological and genomic analyses of cobalamin (vitamin B12)-auxotrophy of Lysobacter auxotrophicus sp. nov., a methionine-auxotrophic chitinolytic bacterium isolated from chitin-treated soil.</title>
        <authorList>
            <person name="Saito A."/>
            <person name="Dohra H."/>
            <person name="Hamada M."/>
            <person name="Moriuchi R."/>
            <person name="Kotsuchibashi Y."/>
            <person name="Mori K."/>
        </authorList>
    </citation>
    <scope>NUCLEOTIDE SEQUENCE [LARGE SCALE GENOMIC DNA]</scope>
    <source>
        <strain evidence="1 2">5-21a</strain>
    </source>
</reference>
<dbReference type="Proteomes" id="UP001317822">
    <property type="component" value="Chromosome"/>
</dbReference>
<keyword evidence="2" id="KW-1185">Reference proteome</keyword>
<evidence type="ECO:0000313" key="2">
    <source>
        <dbReference type="Proteomes" id="UP001317822"/>
    </source>
</evidence>
<accession>A0ABN6UK73</accession>
<organism evidence="1 2">
    <name type="scientific">Lysobacter auxotrophicus</name>
    <dbReference type="NCBI Taxonomy" id="2992573"/>
    <lineage>
        <taxon>Bacteria</taxon>
        <taxon>Pseudomonadati</taxon>
        <taxon>Pseudomonadota</taxon>
        <taxon>Gammaproteobacteria</taxon>
        <taxon>Lysobacterales</taxon>
        <taxon>Lysobacteraceae</taxon>
        <taxon>Lysobacter</taxon>
    </lineage>
</organism>
<sequence length="92" mass="10178">MDGSTLREALWTFLTSNAPAYVLADYPNDVRLLRSAVAGGTTEGQLRSGISTTAMDKEGRTAEWVEAWFRSRPILAARRHHAMIDAQALRMA</sequence>
<dbReference type="EMBL" id="AP027041">
    <property type="protein sequence ID" value="BDU16682.1"/>
    <property type="molecule type" value="Genomic_DNA"/>
</dbReference>
<dbReference type="RefSeq" id="WP_281778671.1">
    <property type="nucleotide sequence ID" value="NZ_AP027041.1"/>
</dbReference>
<evidence type="ECO:0000313" key="1">
    <source>
        <dbReference type="EMBL" id="BDU16682.1"/>
    </source>
</evidence>
<proteinExistence type="predicted"/>
<gene>
    <name evidence="1" type="ORF">LA521A_18830</name>
</gene>
<name>A0ABN6UK73_9GAMM</name>
<protein>
    <submittedName>
        <fullName evidence="1">Uncharacterized protein</fullName>
    </submittedName>
</protein>